<gene>
    <name evidence="3" type="primary">COM42_05930</name>
    <name evidence="3" type="ORF">NPIL_366151</name>
</gene>
<reference evidence="3" key="1">
    <citation type="submission" date="2020-08" db="EMBL/GenBank/DDBJ databases">
        <title>Multicomponent nature underlies the extraordinary mechanical properties of spider dragline silk.</title>
        <authorList>
            <person name="Kono N."/>
            <person name="Nakamura H."/>
            <person name="Mori M."/>
            <person name="Yoshida Y."/>
            <person name="Ohtoshi R."/>
            <person name="Malay A.D."/>
            <person name="Moran D.A.P."/>
            <person name="Tomita M."/>
            <person name="Numata K."/>
            <person name="Arakawa K."/>
        </authorList>
    </citation>
    <scope>NUCLEOTIDE SEQUENCE</scope>
</reference>
<evidence type="ECO:0000313" key="4">
    <source>
        <dbReference type="Proteomes" id="UP000887013"/>
    </source>
</evidence>
<dbReference type="EMBL" id="BMAW01095566">
    <property type="protein sequence ID" value="GFS70749.1"/>
    <property type="molecule type" value="Genomic_DNA"/>
</dbReference>
<feature type="compositionally biased region" description="Basic and acidic residues" evidence="2">
    <location>
        <begin position="25"/>
        <end position="40"/>
    </location>
</feature>
<accession>A0A8X6MP89</accession>
<dbReference type="AlphaFoldDB" id="A0A8X6MP89"/>
<dbReference type="OrthoDB" id="10354689at2759"/>
<organism evidence="3 4">
    <name type="scientific">Nephila pilipes</name>
    <name type="common">Giant wood spider</name>
    <name type="synonym">Nephila maculata</name>
    <dbReference type="NCBI Taxonomy" id="299642"/>
    <lineage>
        <taxon>Eukaryota</taxon>
        <taxon>Metazoa</taxon>
        <taxon>Ecdysozoa</taxon>
        <taxon>Arthropoda</taxon>
        <taxon>Chelicerata</taxon>
        <taxon>Arachnida</taxon>
        <taxon>Araneae</taxon>
        <taxon>Araneomorphae</taxon>
        <taxon>Entelegynae</taxon>
        <taxon>Araneoidea</taxon>
        <taxon>Nephilidae</taxon>
        <taxon>Nephila</taxon>
    </lineage>
</organism>
<feature type="coiled-coil region" evidence="1">
    <location>
        <begin position="596"/>
        <end position="623"/>
    </location>
</feature>
<sequence>MQSASFTKKDKSIKKRSSKTPAEGAESKDSDKKAEQSLIDVMHDDANESEQSLIADNTSSMCGEDQTFGQGELKDVNEYLKGKVGADINAKKWLEGCEGLDDLEKSEVIIRLVYEVCLAKNIEYDLENDAAENEKGNKKDRNFDTRRVFEILKKVNRLLLPQDRRRLVEFVCQKDNVKLLEMICRQENKDGGGSTRIDQQYSWKGEFTGYKRLIDLLQYVLKRGCSSEIVLCIVKKVYGHAHVIYNGKQYLDDIQVVRIEGNFDYPDSVIEDCLKAAIELGYKDVVPVMLSGDIYYCIRLMKGEKFQEEKKAFDMIKETVAEVMSSWVNDEGQSFKDDVQRLLKKGIDIGIKDMQIKDLIAELGDQGIKLTRDDKSSKERLVEKLKEKEVGEVRLSKTVVGGLISTLFFNYQDELVEVLKDKELFKLGVSIKDKGQKEKEINELNKRIDSKSFVKEKVLEKIKLLNSSSHIFNGWFFREVLSAIVNGEEKLGKLKAVCTAICKEKVEKLLKDVKVGEDVVGALKLFGVEPNQTSIPRKIHSEVAVIPHFTGDIKNLVKGIKKLNDLSLMADEILEIVKGLASNKVPAFSGLSRRTIINLKNKRDKIKDEAKDLKEKVLKIMGEIKQGIDILAKSVNDSPGSKAANSKGFMQNNCGQGGKSYYRGTGSYLNSQNSPRGLGC</sequence>
<keyword evidence="4" id="KW-1185">Reference proteome</keyword>
<keyword evidence="1" id="KW-0175">Coiled coil</keyword>
<evidence type="ECO:0000256" key="2">
    <source>
        <dbReference type="SAM" id="MobiDB-lite"/>
    </source>
</evidence>
<protein>
    <submittedName>
        <fullName evidence="3">Uncharacterized protein</fullName>
    </submittedName>
</protein>
<dbReference type="Proteomes" id="UP000887013">
    <property type="component" value="Unassembled WGS sequence"/>
</dbReference>
<comment type="caution">
    <text evidence="3">The sequence shown here is derived from an EMBL/GenBank/DDBJ whole genome shotgun (WGS) entry which is preliminary data.</text>
</comment>
<evidence type="ECO:0000256" key="1">
    <source>
        <dbReference type="SAM" id="Coils"/>
    </source>
</evidence>
<proteinExistence type="predicted"/>
<name>A0A8X6MP89_NEPPI</name>
<evidence type="ECO:0000313" key="3">
    <source>
        <dbReference type="EMBL" id="GFS70749.1"/>
    </source>
</evidence>
<feature type="region of interest" description="Disordered" evidence="2">
    <location>
        <begin position="1"/>
        <end position="40"/>
    </location>
</feature>